<dbReference type="PANTHER" id="PTHR12993:SF29">
    <property type="entry name" value="BLR3841 PROTEIN"/>
    <property type="match status" value="1"/>
</dbReference>
<proteinExistence type="predicted"/>
<name>A0A558C3T8_9BACT</name>
<accession>A0A558C3T8</accession>
<dbReference type="OrthoDB" id="116799at2"/>
<protein>
    <submittedName>
        <fullName evidence="1">PIG-L family deacetylase</fullName>
    </submittedName>
</protein>
<dbReference type="EMBL" id="VMRJ01000001">
    <property type="protein sequence ID" value="TVT43438.1"/>
    <property type="molecule type" value="Genomic_DNA"/>
</dbReference>
<reference evidence="1 2" key="1">
    <citation type="submission" date="2019-07" db="EMBL/GenBank/DDBJ databases">
        <title>Hymenobacter sp. straun FUR1 Genome sequencing and assembly.</title>
        <authorList>
            <person name="Chhetri G."/>
        </authorList>
    </citation>
    <scope>NUCLEOTIDE SEQUENCE [LARGE SCALE GENOMIC DNA]</scope>
    <source>
        <strain evidence="1 2">Fur1</strain>
    </source>
</reference>
<dbReference type="Gene3D" id="3.40.50.10320">
    <property type="entry name" value="LmbE-like"/>
    <property type="match status" value="1"/>
</dbReference>
<dbReference type="Pfam" id="PF02585">
    <property type="entry name" value="PIG-L"/>
    <property type="match status" value="1"/>
</dbReference>
<dbReference type="AlphaFoldDB" id="A0A558C3T8"/>
<evidence type="ECO:0000313" key="2">
    <source>
        <dbReference type="Proteomes" id="UP000317624"/>
    </source>
</evidence>
<dbReference type="Proteomes" id="UP000317624">
    <property type="component" value="Unassembled WGS sequence"/>
</dbReference>
<comment type="caution">
    <text evidence="1">The sequence shown here is derived from an EMBL/GenBank/DDBJ whole genome shotgun (WGS) entry which is preliminary data.</text>
</comment>
<dbReference type="SUPFAM" id="SSF102588">
    <property type="entry name" value="LmbE-like"/>
    <property type="match status" value="1"/>
</dbReference>
<sequence length="257" mass="27281">MPVALFISPHLDDVAFSCGGTFATLAQASWQCVLLTVFTRSVPNPTGFALACQTDKGFGPEVDYLALRRAEDTAAAQYLGASEVRWLDLPEAPHRGYHSPAALFTDLLPTDNIGPELTTLLATAVTETSPQLVFAPQGLGLHVDHRQVMRAVQAVVPPTVPVLWYRDTPYIIRQPNALPAPELPAGLPETALPLSKAALAAKIAASQAYASQLGFQFGNAEQVRVKLTQLANEEAQAAGLAPAAERFAGQAEALSTT</sequence>
<organism evidence="1 2">
    <name type="scientific">Hymenobacter setariae</name>
    <dbReference type="NCBI Taxonomy" id="2594794"/>
    <lineage>
        <taxon>Bacteria</taxon>
        <taxon>Pseudomonadati</taxon>
        <taxon>Bacteroidota</taxon>
        <taxon>Cytophagia</taxon>
        <taxon>Cytophagales</taxon>
        <taxon>Hymenobacteraceae</taxon>
        <taxon>Hymenobacter</taxon>
    </lineage>
</organism>
<keyword evidence="2" id="KW-1185">Reference proteome</keyword>
<dbReference type="PANTHER" id="PTHR12993">
    <property type="entry name" value="N-ACETYLGLUCOSAMINYL-PHOSPHATIDYLINOSITOL DE-N-ACETYLASE-RELATED"/>
    <property type="match status" value="1"/>
</dbReference>
<dbReference type="InterPro" id="IPR024078">
    <property type="entry name" value="LmbE-like_dom_sf"/>
</dbReference>
<evidence type="ECO:0000313" key="1">
    <source>
        <dbReference type="EMBL" id="TVT43438.1"/>
    </source>
</evidence>
<dbReference type="RefSeq" id="WP_144844932.1">
    <property type="nucleotide sequence ID" value="NZ_VMRJ01000001.1"/>
</dbReference>
<dbReference type="GO" id="GO:0016811">
    <property type="term" value="F:hydrolase activity, acting on carbon-nitrogen (but not peptide) bonds, in linear amides"/>
    <property type="evidence" value="ECO:0007669"/>
    <property type="project" value="TreeGrafter"/>
</dbReference>
<dbReference type="InterPro" id="IPR003737">
    <property type="entry name" value="GlcNAc_PI_deacetylase-related"/>
</dbReference>
<gene>
    <name evidence="1" type="ORF">FNT36_04955</name>
</gene>